<keyword evidence="4" id="KW-1185">Reference proteome</keyword>
<dbReference type="CDD" id="cd03784">
    <property type="entry name" value="GT1_Gtf-like"/>
    <property type="match status" value="1"/>
</dbReference>
<dbReference type="Proteomes" id="UP001140949">
    <property type="component" value="Unassembled WGS sequence"/>
</dbReference>
<dbReference type="Pfam" id="PF00201">
    <property type="entry name" value="UDPGT"/>
    <property type="match status" value="1"/>
</dbReference>
<dbReference type="PANTHER" id="PTHR48047">
    <property type="entry name" value="GLYCOSYLTRANSFERASE"/>
    <property type="match status" value="1"/>
</dbReference>
<comment type="caution">
    <text evidence="3">The sequence shown here is derived from an EMBL/GenBank/DDBJ whole genome shotgun (WGS) entry which is preliminary data.</text>
</comment>
<keyword evidence="2" id="KW-0808">Transferase</keyword>
<dbReference type="GO" id="GO:0035251">
    <property type="term" value="F:UDP-glucosyltransferase activity"/>
    <property type="evidence" value="ECO:0007669"/>
    <property type="project" value="TreeGrafter"/>
</dbReference>
<reference evidence="3" key="2">
    <citation type="submission" date="2023-04" db="EMBL/GenBank/DDBJ databases">
        <authorList>
            <person name="Bruccoleri R.E."/>
            <person name="Oakeley E.J."/>
            <person name="Faust A.-M."/>
            <person name="Dessus-Babus S."/>
            <person name="Altorfer M."/>
            <person name="Burckhardt D."/>
            <person name="Oertli M."/>
            <person name="Naumann U."/>
            <person name="Petersen F."/>
            <person name="Wong J."/>
        </authorList>
    </citation>
    <scope>NUCLEOTIDE SEQUENCE</scope>
    <source>
        <strain evidence="3">GSM-AAB239-AS_SAM_17_03QT</strain>
        <tissue evidence="3">Leaf</tissue>
    </source>
</reference>
<reference evidence="3" key="1">
    <citation type="journal article" date="2023" name="GigaByte">
        <title>Genome assembly of the bearded iris, Iris pallida Lam.</title>
        <authorList>
            <person name="Bruccoleri R.E."/>
            <person name="Oakeley E.J."/>
            <person name="Faust A.M.E."/>
            <person name="Altorfer M."/>
            <person name="Dessus-Babus S."/>
            <person name="Burckhardt D."/>
            <person name="Oertli M."/>
            <person name="Naumann U."/>
            <person name="Petersen F."/>
            <person name="Wong J."/>
        </authorList>
    </citation>
    <scope>NUCLEOTIDE SEQUENCE</scope>
    <source>
        <strain evidence="3">GSM-AAB239-AS_SAM_17_03QT</strain>
    </source>
</reference>
<dbReference type="EMBL" id="JANAVB010037713">
    <property type="protein sequence ID" value="KAJ6801662.1"/>
    <property type="molecule type" value="Genomic_DNA"/>
</dbReference>
<protein>
    <submittedName>
        <fullName evidence="3">Scopoletin glucosyltransferase-like</fullName>
    </submittedName>
</protein>
<evidence type="ECO:0000313" key="3">
    <source>
        <dbReference type="EMBL" id="KAJ6801662.1"/>
    </source>
</evidence>
<gene>
    <name evidence="3" type="ORF">M6B38_197165</name>
</gene>
<dbReference type="AlphaFoldDB" id="A0AAX6EC90"/>
<sequence length="466" mass="50669">MNMDACRSEFRRPLRFFFFSYPALGHMIPLIDIAKLFSRRRGVSCTFVTTPGNEYAVRPAIEGSTVDLILLPFPPEAALGSGMGENASTVPRSQMGRLLSALPALKDPFHDLLRAHRADCVVSDIDSKTMWIDDVALALGIPRILFVIVGVFPATVVETVATLPGAHDESVETLTIEEGIDLPKAELSTFLSNPEIIRAIHEAKRSCFGVVFNTFYDLEAPYVDRYRTNPGSPRRTFCVGPVFLSMSTAAAAAANRGGKIDSTGEECLKWLDSVAAEGSVTYVCFGTQNELGRQQLTGIALGLEASGYPFVWVVKSLAEDVAGWLPEGFEERMEGRGLIIKGWAPQVAILNHRAVGAIVMHCGWNSTLEGISAGLPLVTWPLQFEQFATEKFVTQVLRVGVSACRGARFAEAVREVMGSGGAEMRQRVREYAAKAKEAVQEGGSSYKDVDNLIEEVGKYHAAGKQG</sequence>
<name>A0AAX6EC90_IRIPA</name>
<dbReference type="PANTHER" id="PTHR48047:SF19">
    <property type="entry name" value="GLYCOSYLTRANSFERASE"/>
    <property type="match status" value="1"/>
</dbReference>
<evidence type="ECO:0000313" key="4">
    <source>
        <dbReference type="Proteomes" id="UP001140949"/>
    </source>
</evidence>
<dbReference type="FunFam" id="3.40.50.2000:FF:000060">
    <property type="entry name" value="Glycosyltransferase"/>
    <property type="match status" value="1"/>
</dbReference>
<evidence type="ECO:0000256" key="2">
    <source>
        <dbReference type="ARBA" id="ARBA00022679"/>
    </source>
</evidence>
<evidence type="ECO:0000256" key="1">
    <source>
        <dbReference type="ARBA" id="ARBA00009995"/>
    </source>
</evidence>
<dbReference type="Gene3D" id="3.40.50.2000">
    <property type="entry name" value="Glycogen Phosphorylase B"/>
    <property type="match status" value="2"/>
</dbReference>
<proteinExistence type="inferred from homology"/>
<dbReference type="InterPro" id="IPR002213">
    <property type="entry name" value="UDP_glucos_trans"/>
</dbReference>
<comment type="similarity">
    <text evidence="1">Belongs to the UDP-glycosyltransferase family.</text>
</comment>
<dbReference type="SUPFAM" id="SSF53756">
    <property type="entry name" value="UDP-Glycosyltransferase/glycogen phosphorylase"/>
    <property type="match status" value="1"/>
</dbReference>
<organism evidence="3 4">
    <name type="scientific">Iris pallida</name>
    <name type="common">Sweet iris</name>
    <dbReference type="NCBI Taxonomy" id="29817"/>
    <lineage>
        <taxon>Eukaryota</taxon>
        <taxon>Viridiplantae</taxon>
        <taxon>Streptophyta</taxon>
        <taxon>Embryophyta</taxon>
        <taxon>Tracheophyta</taxon>
        <taxon>Spermatophyta</taxon>
        <taxon>Magnoliopsida</taxon>
        <taxon>Liliopsida</taxon>
        <taxon>Asparagales</taxon>
        <taxon>Iridaceae</taxon>
        <taxon>Iridoideae</taxon>
        <taxon>Irideae</taxon>
        <taxon>Iris</taxon>
    </lineage>
</organism>
<accession>A0AAX6EC90</accession>